<comment type="similarity">
    <text evidence="11">Belongs to the tetrahydrofolate dehydrogenase/cyclohydrolase family.</text>
</comment>
<keyword evidence="2 11" id="KW-0554">One-carbon metabolism</keyword>
<dbReference type="HAMAP" id="MF_01576">
    <property type="entry name" value="THF_DHG_CYH"/>
    <property type="match status" value="1"/>
</dbReference>
<dbReference type="RefSeq" id="WP_205087660.1">
    <property type="nucleotide sequence ID" value="NZ_JACJLA010000006.1"/>
</dbReference>
<evidence type="ECO:0000313" key="14">
    <source>
        <dbReference type="EMBL" id="MBM6912556.1"/>
    </source>
</evidence>
<comment type="function">
    <text evidence="11">Catalyzes the oxidation of 5,10-methylenetetrahydrofolate to 5,10-methenyltetrahydrofolate and then the hydrolysis of 5,10-methenyltetrahydrofolate to 10-formyltetrahydrofolate.</text>
</comment>
<comment type="caution">
    <text evidence="14">The sequence shown here is derived from an EMBL/GenBank/DDBJ whole genome shotgun (WGS) entry which is preliminary data.</text>
</comment>
<comment type="pathway">
    <text evidence="1 11">One-carbon metabolism; tetrahydrofolate interconversion.</text>
</comment>
<evidence type="ECO:0000256" key="6">
    <source>
        <dbReference type="ARBA" id="ARBA00022857"/>
    </source>
</evidence>
<dbReference type="InterPro" id="IPR000672">
    <property type="entry name" value="THF_DH/CycHdrlase"/>
</dbReference>
<keyword evidence="4 11" id="KW-0658">Purine biosynthesis</keyword>
<sequence>MKELRGKAVADAHKAALAKKLEALATKQVVITLGILLVGDDKAAHMYAHFMEKTARTMGFAVDRRDLPAMATQAEVEAVIREWNAADTIYGVLPLMPMPAQIDSEYIVDLLSPDKDLDGLTTQSIGRVIRGKRGFWPCTPRACIAILDHYDIPVAGKEVVVVGRSQVVGKPVALMLLDRNATVTICHSRTADLAAKLKQADIVIAAVGKAHVIDGTMIKPGAVVIDVGINELDGHTVGDVNYASLDGIASAATPVPGGVGSVTTTILLEGLCEAYYARNVDC</sequence>
<evidence type="ECO:0000256" key="7">
    <source>
        <dbReference type="ARBA" id="ARBA00023002"/>
    </source>
</evidence>
<accession>A0ABS2GEX0</accession>
<evidence type="ECO:0000256" key="5">
    <source>
        <dbReference type="ARBA" id="ARBA00022801"/>
    </source>
</evidence>
<evidence type="ECO:0000313" key="15">
    <source>
        <dbReference type="Proteomes" id="UP000707138"/>
    </source>
</evidence>
<evidence type="ECO:0000256" key="1">
    <source>
        <dbReference type="ARBA" id="ARBA00004777"/>
    </source>
</evidence>
<dbReference type="InterPro" id="IPR046346">
    <property type="entry name" value="Aminoacid_DH-like_N_sf"/>
</dbReference>
<dbReference type="InterPro" id="IPR020630">
    <property type="entry name" value="THF_DH/CycHdrlase_cat_dom"/>
</dbReference>
<reference evidence="14 15" key="1">
    <citation type="journal article" date="2021" name="Sci. Rep.">
        <title>The distribution of antibiotic resistance genes in chicken gut microbiota commensals.</title>
        <authorList>
            <person name="Juricova H."/>
            <person name="Matiasovicova J."/>
            <person name="Kubasova T."/>
            <person name="Cejkova D."/>
            <person name="Rychlik I."/>
        </authorList>
    </citation>
    <scope>NUCLEOTIDE SEQUENCE [LARGE SCALE GENOMIC DNA]</scope>
    <source>
        <strain evidence="14 15">An537</strain>
    </source>
</reference>
<gene>
    <name evidence="11" type="primary">folD</name>
    <name evidence="14" type="ORF">H6A01_04365</name>
</gene>
<keyword evidence="5 11" id="KW-0378">Hydrolase</keyword>
<evidence type="ECO:0000256" key="10">
    <source>
        <dbReference type="ARBA" id="ARBA00023268"/>
    </source>
</evidence>
<dbReference type="PRINTS" id="PR00085">
    <property type="entry name" value="THFDHDRGNASE"/>
</dbReference>
<dbReference type="InterPro" id="IPR036291">
    <property type="entry name" value="NAD(P)-bd_dom_sf"/>
</dbReference>
<dbReference type="CDD" id="cd01080">
    <property type="entry name" value="NAD_bind_m-THF_DH_Cyclohyd"/>
    <property type="match status" value="1"/>
</dbReference>
<feature type="domain" description="Tetrahydrofolate dehydrogenase/cyclohydrolase NAD(P)-binding" evidence="13">
    <location>
        <begin position="137"/>
        <end position="276"/>
    </location>
</feature>
<keyword evidence="9 11" id="KW-0486">Methionine biosynthesis</keyword>
<evidence type="ECO:0000256" key="2">
    <source>
        <dbReference type="ARBA" id="ARBA00022563"/>
    </source>
</evidence>
<comment type="catalytic activity">
    <reaction evidence="11">
        <text>(6R)-5,10-methylene-5,6,7,8-tetrahydrofolate + NADP(+) = (6R)-5,10-methenyltetrahydrofolate + NADPH</text>
        <dbReference type="Rhea" id="RHEA:22812"/>
        <dbReference type="ChEBI" id="CHEBI:15636"/>
        <dbReference type="ChEBI" id="CHEBI:57455"/>
        <dbReference type="ChEBI" id="CHEBI:57783"/>
        <dbReference type="ChEBI" id="CHEBI:58349"/>
        <dbReference type="EC" id="1.5.1.5"/>
    </reaction>
</comment>
<evidence type="ECO:0000256" key="11">
    <source>
        <dbReference type="HAMAP-Rule" id="MF_01576"/>
    </source>
</evidence>
<keyword evidence="15" id="KW-1185">Reference proteome</keyword>
<dbReference type="Proteomes" id="UP000707138">
    <property type="component" value="Unassembled WGS sequence"/>
</dbReference>
<comment type="subunit">
    <text evidence="11">Homodimer.</text>
</comment>
<dbReference type="Pfam" id="PF00763">
    <property type="entry name" value="THF_DHG_CYH"/>
    <property type="match status" value="1"/>
</dbReference>
<dbReference type="Gene3D" id="3.40.50.10860">
    <property type="entry name" value="Leucine Dehydrogenase, chain A, domain 1"/>
    <property type="match status" value="1"/>
</dbReference>
<proteinExistence type="inferred from homology"/>
<keyword evidence="6 11" id="KW-0521">NADP</keyword>
<dbReference type="PANTHER" id="PTHR48099:SF5">
    <property type="entry name" value="C-1-TETRAHYDROFOLATE SYNTHASE, CYTOPLASMIC"/>
    <property type="match status" value="1"/>
</dbReference>
<evidence type="ECO:0000256" key="3">
    <source>
        <dbReference type="ARBA" id="ARBA00022605"/>
    </source>
</evidence>
<evidence type="ECO:0000259" key="13">
    <source>
        <dbReference type="Pfam" id="PF02882"/>
    </source>
</evidence>
<dbReference type="EC" id="3.5.4.9" evidence="11"/>
<dbReference type="PANTHER" id="PTHR48099">
    <property type="entry name" value="C-1-TETRAHYDROFOLATE SYNTHASE, CYTOPLASMIC-RELATED"/>
    <property type="match status" value="1"/>
</dbReference>
<feature type="binding site" evidence="11">
    <location>
        <position position="229"/>
    </location>
    <ligand>
        <name>NADP(+)</name>
        <dbReference type="ChEBI" id="CHEBI:58349"/>
    </ligand>
</feature>
<dbReference type="EC" id="1.5.1.5" evidence="11"/>
<keyword evidence="3 11" id="KW-0028">Amino-acid biosynthesis</keyword>
<keyword evidence="8 11" id="KW-0368">Histidine biosynthesis</keyword>
<evidence type="ECO:0000259" key="12">
    <source>
        <dbReference type="Pfam" id="PF00763"/>
    </source>
</evidence>
<evidence type="ECO:0000256" key="4">
    <source>
        <dbReference type="ARBA" id="ARBA00022755"/>
    </source>
</evidence>
<feature type="domain" description="Tetrahydrofolate dehydrogenase/cyclohydrolase catalytic" evidence="12">
    <location>
        <begin position="4"/>
        <end position="118"/>
    </location>
</feature>
<dbReference type="Pfam" id="PF02882">
    <property type="entry name" value="THF_DHG_CYH_C"/>
    <property type="match status" value="1"/>
</dbReference>
<name>A0ABS2GEX0_9FIRM</name>
<dbReference type="EMBL" id="JACJLA010000006">
    <property type="protein sequence ID" value="MBM6912556.1"/>
    <property type="molecule type" value="Genomic_DNA"/>
</dbReference>
<keyword evidence="10 11" id="KW-0511">Multifunctional enzyme</keyword>
<feature type="binding site" evidence="11">
    <location>
        <begin position="163"/>
        <end position="165"/>
    </location>
    <ligand>
        <name>NADP(+)</name>
        <dbReference type="ChEBI" id="CHEBI:58349"/>
    </ligand>
</feature>
<comment type="caution">
    <text evidence="11">Lacks conserved residue(s) required for the propagation of feature annotation.</text>
</comment>
<comment type="catalytic activity">
    <reaction evidence="11">
        <text>(6R)-5,10-methenyltetrahydrofolate + H2O = (6R)-10-formyltetrahydrofolate + H(+)</text>
        <dbReference type="Rhea" id="RHEA:23700"/>
        <dbReference type="ChEBI" id="CHEBI:15377"/>
        <dbReference type="ChEBI" id="CHEBI:15378"/>
        <dbReference type="ChEBI" id="CHEBI:57455"/>
        <dbReference type="ChEBI" id="CHEBI:195366"/>
        <dbReference type="EC" id="3.5.4.9"/>
    </reaction>
</comment>
<dbReference type="Gene3D" id="3.40.50.720">
    <property type="entry name" value="NAD(P)-binding Rossmann-like Domain"/>
    <property type="match status" value="1"/>
</dbReference>
<evidence type="ECO:0000256" key="8">
    <source>
        <dbReference type="ARBA" id="ARBA00023102"/>
    </source>
</evidence>
<protein>
    <recommendedName>
        <fullName evidence="11">Bifunctional protein FolD</fullName>
    </recommendedName>
    <domain>
        <recommendedName>
            <fullName evidence="11">Methylenetetrahydrofolate dehydrogenase</fullName>
            <ecNumber evidence="11">1.5.1.5</ecNumber>
        </recommendedName>
    </domain>
    <domain>
        <recommendedName>
            <fullName evidence="11">Methenyltetrahydrofolate cyclohydrolase</fullName>
            <ecNumber evidence="11">3.5.4.9</ecNumber>
        </recommendedName>
    </domain>
</protein>
<dbReference type="SUPFAM" id="SSF53223">
    <property type="entry name" value="Aminoacid dehydrogenase-like, N-terminal domain"/>
    <property type="match status" value="1"/>
</dbReference>
<dbReference type="SUPFAM" id="SSF51735">
    <property type="entry name" value="NAD(P)-binding Rossmann-fold domains"/>
    <property type="match status" value="1"/>
</dbReference>
<organism evidence="14 15">
    <name type="scientific">Veillonella magna</name>
    <dbReference type="NCBI Taxonomy" id="464322"/>
    <lineage>
        <taxon>Bacteria</taxon>
        <taxon>Bacillati</taxon>
        <taxon>Bacillota</taxon>
        <taxon>Negativicutes</taxon>
        <taxon>Veillonellales</taxon>
        <taxon>Veillonellaceae</taxon>
        <taxon>Veillonella</taxon>
    </lineage>
</organism>
<evidence type="ECO:0000256" key="9">
    <source>
        <dbReference type="ARBA" id="ARBA00023167"/>
    </source>
</evidence>
<keyword evidence="7 11" id="KW-0560">Oxidoreductase</keyword>
<dbReference type="InterPro" id="IPR020631">
    <property type="entry name" value="THF_DH/CycHdrlase_NAD-bd_dom"/>
</dbReference>